<dbReference type="RefSeq" id="WP_200344693.1">
    <property type="nucleotide sequence ID" value="NZ_NRRL01000247.1"/>
</dbReference>
<organism evidence="3 4">
    <name type="scientific">Rhodovibrio sodomensis</name>
    <dbReference type="NCBI Taxonomy" id="1088"/>
    <lineage>
        <taxon>Bacteria</taxon>
        <taxon>Pseudomonadati</taxon>
        <taxon>Pseudomonadota</taxon>
        <taxon>Alphaproteobacteria</taxon>
        <taxon>Rhodospirillales</taxon>
        <taxon>Rhodovibrionaceae</taxon>
        <taxon>Rhodovibrio</taxon>
    </lineage>
</organism>
<evidence type="ECO:0000313" key="3">
    <source>
        <dbReference type="EMBL" id="MBK1671608.1"/>
    </source>
</evidence>
<feature type="transmembrane region" description="Helical" evidence="1">
    <location>
        <begin position="111"/>
        <end position="128"/>
    </location>
</feature>
<dbReference type="Pfam" id="PF04955">
    <property type="entry name" value="HupE_UreJ"/>
    <property type="match status" value="1"/>
</dbReference>
<name>A0ABS1DNC4_9PROT</name>
<keyword evidence="2" id="KW-0732">Signal</keyword>
<comment type="caution">
    <text evidence="3">The sequence shown here is derived from an EMBL/GenBank/DDBJ whole genome shotgun (WGS) entry which is preliminary data.</text>
</comment>
<evidence type="ECO:0000256" key="1">
    <source>
        <dbReference type="SAM" id="Phobius"/>
    </source>
</evidence>
<keyword evidence="1" id="KW-0812">Transmembrane</keyword>
<evidence type="ECO:0000256" key="2">
    <source>
        <dbReference type="SAM" id="SignalP"/>
    </source>
</evidence>
<keyword evidence="1" id="KW-1133">Transmembrane helix</keyword>
<dbReference type="InterPro" id="IPR007038">
    <property type="entry name" value="HupE_UreJ"/>
</dbReference>
<sequence>MRFLIALLATALAASSASAHTGAMTAGGFPTGFLHPIGGLDHVLAMVTVGLLAFHIGGRATWLVPASFVGMMVVGGALGAAAISLPLVEFGIVLSVVVLGAMVASGRAMPAVLAVAIVSVFAVFHGHAHGAEMPAAASGAAYGLGFVMATALLHGTGITAGYGLARLGSTSSNRLMRMTGAAASCAGLLIFAGVF</sequence>
<gene>
    <name evidence="3" type="ORF">CKO28_26815</name>
</gene>
<feature type="chain" id="PRO_5045676707" evidence="2">
    <location>
        <begin position="20"/>
        <end position="195"/>
    </location>
</feature>
<reference evidence="3 4" key="1">
    <citation type="journal article" date="2020" name="Microorganisms">
        <title>Osmotic Adaptation and Compatible Solute Biosynthesis of Phototrophic Bacteria as Revealed from Genome Analyses.</title>
        <authorList>
            <person name="Imhoff J.F."/>
            <person name="Rahn T."/>
            <person name="Kunzel S."/>
            <person name="Keller A."/>
            <person name="Neulinger S.C."/>
        </authorList>
    </citation>
    <scope>NUCLEOTIDE SEQUENCE [LARGE SCALE GENOMIC DNA]</scope>
    <source>
        <strain evidence="3 4">DSM 9895</strain>
    </source>
</reference>
<dbReference type="PIRSF" id="PIRSF016919">
    <property type="entry name" value="HupE_UreJ"/>
    <property type="match status" value="1"/>
</dbReference>
<protein>
    <submittedName>
        <fullName evidence="3">Urease accessory protein</fullName>
    </submittedName>
</protein>
<proteinExistence type="predicted"/>
<feature type="transmembrane region" description="Helical" evidence="1">
    <location>
        <begin position="175"/>
        <end position="194"/>
    </location>
</feature>
<keyword evidence="4" id="KW-1185">Reference proteome</keyword>
<feature type="transmembrane region" description="Helical" evidence="1">
    <location>
        <begin position="35"/>
        <end position="54"/>
    </location>
</feature>
<feature type="transmembrane region" description="Helical" evidence="1">
    <location>
        <begin position="61"/>
        <end position="81"/>
    </location>
</feature>
<evidence type="ECO:0000313" key="4">
    <source>
        <dbReference type="Proteomes" id="UP001296873"/>
    </source>
</evidence>
<feature type="signal peptide" evidence="2">
    <location>
        <begin position="1"/>
        <end position="19"/>
    </location>
</feature>
<dbReference type="Proteomes" id="UP001296873">
    <property type="component" value="Unassembled WGS sequence"/>
</dbReference>
<keyword evidence="1" id="KW-0472">Membrane</keyword>
<dbReference type="EMBL" id="NRRL01000247">
    <property type="protein sequence ID" value="MBK1671608.1"/>
    <property type="molecule type" value="Genomic_DNA"/>
</dbReference>
<accession>A0ABS1DNC4</accession>
<feature type="transmembrane region" description="Helical" evidence="1">
    <location>
        <begin position="140"/>
        <end position="163"/>
    </location>
</feature>